<sequence length="583" mass="60286">MRFGGTRFAAALGALVVIAGLVAAVAWYGTGGRGQIVATPSMGTAAPVGTLVLTRPAAGVGIGDVVTYRPPVANHPLTVTHRVVAVAPDGSFRTRGDINGAEDPWTVRPADLVGRAVFVGPGLGWLVKALPLLVSGVLLLWWVTRLWVPRRWGVPLRVLGFSGLIAAATTVLRPFVGVVTLATTTDGAGSHVTLVSTGLLPIRVTAATGGHLDLVDGQVGVLTTQVPQGEKGTVITSGVHMPVWLWVVMVAFWLTPMLYGLVAAWRHPLVDETGAAGPDEPPTAPLLLPVTAPIERYRAPLVGTSVVAGLVVALTLVIASTTASFTARVTNSANTAASAPYFTCAAASTDGSADFQVWPLDDAPVTNGSTARDLSDSRTRTGTYTGGFTTTGTKPCPRDTPARAVTLAPTAQVPSYVTPTAALSTPARNTFSIAVWFRTTTTTGGRLLGFSPARTGASLATDRHLYMTDTGRIVFGVQPTLSAPVTVSGARAYNDGVWHLAVATLSPAGMTLSVDGAQVAANQGVTSGSLQLLGGYWRAGWDTLAGWPSRPATDYWTGSLAYASVYTDALSTARIAALYTAGT</sequence>
<dbReference type="Gene3D" id="2.60.120.200">
    <property type="match status" value="1"/>
</dbReference>
<evidence type="ECO:0000313" key="3">
    <source>
        <dbReference type="EMBL" id="MFC5064466.1"/>
    </source>
</evidence>
<gene>
    <name evidence="3" type="ORF">ACFPBZ_19750</name>
</gene>
<feature type="transmembrane region" description="Helical" evidence="2">
    <location>
        <begin position="156"/>
        <end position="176"/>
    </location>
</feature>
<dbReference type="InterPro" id="IPR019533">
    <property type="entry name" value="Peptidase_S26"/>
</dbReference>
<keyword evidence="2" id="KW-0472">Membrane</keyword>
<evidence type="ECO:0000256" key="2">
    <source>
        <dbReference type="SAM" id="Phobius"/>
    </source>
</evidence>
<dbReference type="EMBL" id="JBHSIV010000023">
    <property type="protein sequence ID" value="MFC5064466.1"/>
    <property type="molecule type" value="Genomic_DNA"/>
</dbReference>
<dbReference type="Proteomes" id="UP001595947">
    <property type="component" value="Unassembled WGS sequence"/>
</dbReference>
<organism evidence="3 4">
    <name type="scientific">Actinomycetospora atypica</name>
    <dbReference type="NCBI Taxonomy" id="1290095"/>
    <lineage>
        <taxon>Bacteria</taxon>
        <taxon>Bacillati</taxon>
        <taxon>Actinomycetota</taxon>
        <taxon>Actinomycetes</taxon>
        <taxon>Pseudonocardiales</taxon>
        <taxon>Pseudonocardiaceae</taxon>
        <taxon>Actinomycetospora</taxon>
    </lineage>
</organism>
<name>A0ABV9YV49_9PSEU</name>
<dbReference type="Pfam" id="PF13385">
    <property type="entry name" value="Laminin_G_3"/>
    <property type="match status" value="1"/>
</dbReference>
<protein>
    <submittedName>
        <fullName evidence="3">LamG-like jellyroll fold domain-containing protein</fullName>
    </submittedName>
</protein>
<proteinExistence type="predicted"/>
<feature type="transmembrane region" description="Helical" evidence="2">
    <location>
        <begin position="243"/>
        <end position="262"/>
    </location>
</feature>
<evidence type="ECO:0000256" key="1">
    <source>
        <dbReference type="SAM" id="MobiDB-lite"/>
    </source>
</evidence>
<dbReference type="InterPro" id="IPR013320">
    <property type="entry name" value="ConA-like_dom_sf"/>
</dbReference>
<evidence type="ECO:0000313" key="4">
    <source>
        <dbReference type="Proteomes" id="UP001595947"/>
    </source>
</evidence>
<reference evidence="4" key="1">
    <citation type="journal article" date="2019" name="Int. J. Syst. Evol. Microbiol.">
        <title>The Global Catalogue of Microorganisms (GCM) 10K type strain sequencing project: providing services to taxonomists for standard genome sequencing and annotation.</title>
        <authorList>
            <consortium name="The Broad Institute Genomics Platform"/>
            <consortium name="The Broad Institute Genome Sequencing Center for Infectious Disease"/>
            <person name="Wu L."/>
            <person name="Ma J."/>
        </authorList>
    </citation>
    <scope>NUCLEOTIDE SEQUENCE [LARGE SCALE GENOMIC DNA]</scope>
    <source>
        <strain evidence="4">CGMCC 4.7093</strain>
    </source>
</reference>
<feature type="transmembrane region" description="Helical" evidence="2">
    <location>
        <begin position="301"/>
        <end position="325"/>
    </location>
</feature>
<feature type="transmembrane region" description="Helical" evidence="2">
    <location>
        <begin position="125"/>
        <end position="144"/>
    </location>
</feature>
<comment type="caution">
    <text evidence="3">The sequence shown here is derived from an EMBL/GenBank/DDBJ whole genome shotgun (WGS) entry which is preliminary data.</text>
</comment>
<feature type="compositionally biased region" description="Low complexity" evidence="1">
    <location>
        <begin position="380"/>
        <end position="393"/>
    </location>
</feature>
<dbReference type="SUPFAM" id="SSF49899">
    <property type="entry name" value="Concanavalin A-like lectins/glucanases"/>
    <property type="match status" value="1"/>
</dbReference>
<feature type="region of interest" description="Disordered" evidence="1">
    <location>
        <begin position="368"/>
        <end position="399"/>
    </location>
</feature>
<keyword evidence="2" id="KW-0812">Transmembrane</keyword>
<dbReference type="RefSeq" id="WP_378037807.1">
    <property type="nucleotide sequence ID" value="NZ_JBHSIV010000023.1"/>
</dbReference>
<keyword evidence="4" id="KW-1185">Reference proteome</keyword>
<accession>A0ABV9YV49</accession>
<keyword evidence="2" id="KW-1133">Transmembrane helix</keyword>
<dbReference type="CDD" id="cd06530">
    <property type="entry name" value="S26_SPase_I"/>
    <property type="match status" value="1"/>
</dbReference>